<name>A0A7C9VNV6_9PSEU</name>
<organism evidence="1 2">
    <name type="scientific">Lentzea alba</name>
    <dbReference type="NCBI Taxonomy" id="2714351"/>
    <lineage>
        <taxon>Bacteria</taxon>
        <taxon>Bacillati</taxon>
        <taxon>Actinomycetota</taxon>
        <taxon>Actinomycetes</taxon>
        <taxon>Pseudonocardiales</taxon>
        <taxon>Pseudonocardiaceae</taxon>
        <taxon>Lentzea</taxon>
    </lineage>
</organism>
<proteinExistence type="predicted"/>
<reference evidence="1 2" key="1">
    <citation type="submission" date="2020-03" db="EMBL/GenBank/DDBJ databases">
        <title>Isolation and identification of active actinomycetes.</title>
        <authorList>
            <person name="Sun X."/>
        </authorList>
    </citation>
    <scope>NUCLEOTIDE SEQUENCE [LARGE SCALE GENOMIC DNA]</scope>
    <source>
        <strain evidence="1 2">NEAU-D13</strain>
    </source>
</reference>
<accession>A0A7C9VNV6</accession>
<dbReference type="EMBL" id="JAAMPJ010000004">
    <property type="protein sequence ID" value="NGY60694.1"/>
    <property type="molecule type" value="Genomic_DNA"/>
</dbReference>
<gene>
    <name evidence="1" type="ORF">G7043_17330</name>
</gene>
<sequence>MYLVIDGVRHHVPDEATYFNLWASWDGRRPDGAAIDIGAPLLSGSYLARERETGMVYLVGRTKRWIPNEAVFNQYAFDWARVRDVSRSSLPERGPNIPGR</sequence>
<dbReference type="Proteomes" id="UP000481360">
    <property type="component" value="Unassembled WGS sequence"/>
</dbReference>
<evidence type="ECO:0000313" key="2">
    <source>
        <dbReference type="Proteomes" id="UP000481360"/>
    </source>
</evidence>
<evidence type="ECO:0000313" key="1">
    <source>
        <dbReference type="EMBL" id="NGY60694.1"/>
    </source>
</evidence>
<dbReference type="RefSeq" id="WP_166046691.1">
    <property type="nucleotide sequence ID" value="NZ_JAAMPJ010000004.1"/>
</dbReference>
<protein>
    <submittedName>
        <fullName evidence="1">Uncharacterized protein</fullName>
    </submittedName>
</protein>
<comment type="caution">
    <text evidence="1">The sequence shown here is derived from an EMBL/GenBank/DDBJ whole genome shotgun (WGS) entry which is preliminary data.</text>
</comment>
<keyword evidence="2" id="KW-1185">Reference proteome</keyword>
<dbReference type="AlphaFoldDB" id="A0A7C9VNV6"/>